<dbReference type="RefSeq" id="XP_060435221.1">
    <property type="nucleotide sequence ID" value="XM_060573770.1"/>
</dbReference>
<dbReference type="AlphaFoldDB" id="A0AAJ0F1B1"/>
<evidence type="ECO:0008006" key="4">
    <source>
        <dbReference type="Google" id="ProtNLM"/>
    </source>
</evidence>
<dbReference type="Proteomes" id="UP001224890">
    <property type="component" value="Unassembled WGS sequence"/>
</dbReference>
<evidence type="ECO:0000256" key="1">
    <source>
        <dbReference type="SAM" id="SignalP"/>
    </source>
</evidence>
<keyword evidence="3" id="KW-1185">Reference proteome</keyword>
<evidence type="ECO:0000313" key="3">
    <source>
        <dbReference type="Proteomes" id="UP001224890"/>
    </source>
</evidence>
<feature type="signal peptide" evidence="1">
    <location>
        <begin position="1"/>
        <end position="21"/>
    </location>
</feature>
<name>A0AAJ0F1B1_9PEZI</name>
<evidence type="ECO:0000313" key="2">
    <source>
        <dbReference type="EMBL" id="KAK1691526.1"/>
    </source>
</evidence>
<comment type="caution">
    <text evidence="2">The sequence shown here is derived from an EMBL/GenBank/DDBJ whole genome shotgun (WGS) entry which is preliminary data.</text>
</comment>
<accession>A0AAJ0F1B1</accession>
<dbReference type="EMBL" id="JAHMHR010000004">
    <property type="protein sequence ID" value="KAK1691526.1"/>
    <property type="molecule type" value="Genomic_DNA"/>
</dbReference>
<reference evidence="2" key="1">
    <citation type="submission" date="2021-06" db="EMBL/GenBank/DDBJ databases">
        <title>Comparative genomics, transcriptomics and evolutionary studies reveal genomic signatures of adaptation to plant cell wall in hemibiotrophic fungi.</title>
        <authorList>
            <consortium name="DOE Joint Genome Institute"/>
            <person name="Baroncelli R."/>
            <person name="Diaz J.F."/>
            <person name="Benocci T."/>
            <person name="Peng M."/>
            <person name="Battaglia E."/>
            <person name="Haridas S."/>
            <person name="Andreopoulos W."/>
            <person name="Labutti K."/>
            <person name="Pangilinan J."/>
            <person name="Floch G.L."/>
            <person name="Makela M.R."/>
            <person name="Henrissat B."/>
            <person name="Grigoriev I.V."/>
            <person name="Crouch J.A."/>
            <person name="De Vries R.P."/>
            <person name="Sukno S.A."/>
            <person name="Thon M.R."/>
        </authorList>
    </citation>
    <scope>NUCLEOTIDE SEQUENCE</scope>
    <source>
        <strain evidence="2">CBS 193.32</strain>
    </source>
</reference>
<feature type="chain" id="PRO_5042616281" description="Secreted protein" evidence="1">
    <location>
        <begin position="22"/>
        <end position="184"/>
    </location>
</feature>
<dbReference type="GeneID" id="85458296"/>
<keyword evidence="1" id="KW-0732">Signal</keyword>
<protein>
    <recommendedName>
        <fullName evidence="4">Secreted protein</fullName>
    </recommendedName>
</protein>
<gene>
    <name evidence="2" type="ORF">BDP55DRAFT_647327</name>
</gene>
<sequence length="184" mass="21078">MRIFQRGIVWVFLYLLNHSHPDSFIQVSRYAAAPARHQAQILKIWMVDCRTCSGCLFFMPNRRTCGIGMAGSERSDEGKGGKKMEGISETATPLIIGRRCVSEREKLWMVCVYVRTTLHSRQKATCKQDQVRLRGTNESFGRCEGEETGIRYRTRKLGMVVCMYGTGRLDQSEGRGVEWFRGRV</sequence>
<organism evidence="2 3">
    <name type="scientific">Colletotrichum godetiae</name>
    <dbReference type="NCBI Taxonomy" id="1209918"/>
    <lineage>
        <taxon>Eukaryota</taxon>
        <taxon>Fungi</taxon>
        <taxon>Dikarya</taxon>
        <taxon>Ascomycota</taxon>
        <taxon>Pezizomycotina</taxon>
        <taxon>Sordariomycetes</taxon>
        <taxon>Hypocreomycetidae</taxon>
        <taxon>Glomerellales</taxon>
        <taxon>Glomerellaceae</taxon>
        <taxon>Colletotrichum</taxon>
        <taxon>Colletotrichum acutatum species complex</taxon>
    </lineage>
</organism>
<proteinExistence type="predicted"/>